<accession>A0A9N9SFJ4</accession>
<evidence type="ECO:0000313" key="4">
    <source>
        <dbReference type="Proteomes" id="UP001153737"/>
    </source>
</evidence>
<dbReference type="AlphaFoldDB" id="A0A9N9SFJ4"/>
<proteinExistence type="predicted"/>
<organism evidence="3 4">
    <name type="scientific">Phaedon cochleariae</name>
    <name type="common">Mustard beetle</name>
    <dbReference type="NCBI Taxonomy" id="80249"/>
    <lineage>
        <taxon>Eukaryota</taxon>
        <taxon>Metazoa</taxon>
        <taxon>Ecdysozoa</taxon>
        <taxon>Arthropoda</taxon>
        <taxon>Hexapoda</taxon>
        <taxon>Insecta</taxon>
        <taxon>Pterygota</taxon>
        <taxon>Neoptera</taxon>
        <taxon>Endopterygota</taxon>
        <taxon>Coleoptera</taxon>
        <taxon>Polyphaga</taxon>
        <taxon>Cucujiformia</taxon>
        <taxon>Chrysomeloidea</taxon>
        <taxon>Chrysomelidae</taxon>
        <taxon>Chrysomelinae</taxon>
        <taxon>Chrysomelini</taxon>
        <taxon>Phaedon</taxon>
    </lineage>
</organism>
<feature type="region of interest" description="Disordered" evidence="2">
    <location>
        <begin position="242"/>
        <end position="268"/>
    </location>
</feature>
<sequence length="268" mass="30937">MSDLTKEYVAKMFHDLTTQIQLQNNQLATQISDLRDELKNFKGHVVNNIRNLEEQNEGLKLETQALKERLQNTERKAKKYNLIIYNLPGTNPCSLVVKLFRDNLNVNCQEEDFRDVYRFNSTNENKKPGPILVEFVSNILKTKILSEAKKLKNTGIYISLDYTPEDYQRKKVLLAYQKTVRSKGKTASIKGQSLVIEGITYTLDELTSNEESVAVADLDERTGSKQLDDTVFKVDSKKRIQESQQQAEEYQPRKQKYLRSTSTSKKSK</sequence>
<dbReference type="Proteomes" id="UP001153737">
    <property type="component" value="Chromosome 3"/>
</dbReference>
<keyword evidence="4" id="KW-1185">Reference proteome</keyword>
<dbReference type="EMBL" id="OU896709">
    <property type="protein sequence ID" value="CAG9820100.1"/>
    <property type="molecule type" value="Genomic_DNA"/>
</dbReference>
<evidence type="ECO:0000256" key="1">
    <source>
        <dbReference type="SAM" id="Coils"/>
    </source>
</evidence>
<feature type="coiled-coil region" evidence="1">
    <location>
        <begin position="24"/>
        <end position="83"/>
    </location>
</feature>
<gene>
    <name evidence="3" type="ORF">PHAECO_LOCUS7725</name>
</gene>
<evidence type="ECO:0000256" key="2">
    <source>
        <dbReference type="SAM" id="MobiDB-lite"/>
    </source>
</evidence>
<keyword evidence="1" id="KW-0175">Coiled coil</keyword>
<name>A0A9N9SFJ4_PHACE</name>
<reference evidence="3" key="2">
    <citation type="submission" date="2022-10" db="EMBL/GenBank/DDBJ databases">
        <authorList>
            <consortium name="ENA_rothamsted_submissions"/>
            <consortium name="culmorum"/>
            <person name="King R."/>
        </authorList>
    </citation>
    <scope>NUCLEOTIDE SEQUENCE</scope>
</reference>
<dbReference type="OrthoDB" id="6782207at2759"/>
<evidence type="ECO:0000313" key="3">
    <source>
        <dbReference type="EMBL" id="CAG9820100.1"/>
    </source>
</evidence>
<feature type="compositionally biased region" description="Polar residues" evidence="2">
    <location>
        <begin position="258"/>
        <end position="268"/>
    </location>
</feature>
<reference evidence="3" key="1">
    <citation type="submission" date="2022-01" db="EMBL/GenBank/DDBJ databases">
        <authorList>
            <person name="King R."/>
        </authorList>
    </citation>
    <scope>NUCLEOTIDE SEQUENCE</scope>
</reference>
<protein>
    <submittedName>
        <fullName evidence="3">Uncharacterized protein</fullName>
    </submittedName>
</protein>